<evidence type="ECO:0000313" key="8">
    <source>
        <dbReference type="Proteomes" id="UP000618591"/>
    </source>
</evidence>
<dbReference type="RefSeq" id="WP_188445130.1">
    <property type="nucleotide sequence ID" value="NZ_BMDW01000002.1"/>
</dbReference>
<evidence type="ECO:0000313" key="7">
    <source>
        <dbReference type="EMBL" id="GGA37082.1"/>
    </source>
</evidence>
<dbReference type="PANTHER" id="PTHR11516:SF60">
    <property type="entry name" value="PYRUVATE DEHYDROGENASE E1 COMPONENT SUBUNIT ALPHA"/>
    <property type="match status" value="1"/>
</dbReference>
<dbReference type="Pfam" id="PF00676">
    <property type="entry name" value="E1_dh"/>
    <property type="match status" value="1"/>
</dbReference>
<keyword evidence="7" id="KW-0670">Pyruvate</keyword>
<dbReference type="PANTHER" id="PTHR11516">
    <property type="entry name" value="PYRUVATE DEHYDROGENASE E1 COMPONENT, ALPHA SUBUNIT BACTERIAL AND ORGANELLAR"/>
    <property type="match status" value="1"/>
</dbReference>
<sequence length="336" mass="36127">MTTASPEPNTNAAIPDAATQVDIYRRMSLISQNDEAARKTVKSGRLMMPYYSPKGQEVIPSAVSVNLNDDDRICTIYRGTHDMLAKGVPLRDLWAEMAGRVTGTCKGKGGPMHVTHPASGAILTTGIVGSSMPIANGLAWAAKLSGSKRVTIAYFGDAASNIGAFHESLNLASVWKLPVVFICQNNLFGEHTRFENATSVDQISKRAAGYSMPGVTVDGNDPFKMYAAAHAAINRARDGDGPTLIEAMTFRFYGHVFGDDDHYMTKEEKAAALAKDPLPIFRARLIADGVATDAQLTELDADIRAQIEDAIQFALSSEMPPIEELTRDVYAEAGAA</sequence>
<protein>
    <submittedName>
        <fullName evidence="7">Pyruvate dehydrogenase E1 component subunit alpha</fullName>
    </submittedName>
</protein>
<gene>
    <name evidence="7" type="primary">acoA</name>
    <name evidence="7" type="ORF">GCM10011395_04240</name>
</gene>
<proteinExistence type="predicted"/>
<evidence type="ECO:0000256" key="1">
    <source>
        <dbReference type="ARBA" id="ARBA00001964"/>
    </source>
</evidence>
<dbReference type="InterPro" id="IPR029061">
    <property type="entry name" value="THDP-binding"/>
</dbReference>
<organism evidence="7 8">
    <name type="scientific">Sphingomonas psychrolutea</name>
    <dbReference type="NCBI Taxonomy" id="1259676"/>
    <lineage>
        <taxon>Bacteria</taxon>
        <taxon>Pseudomonadati</taxon>
        <taxon>Pseudomonadota</taxon>
        <taxon>Alphaproteobacteria</taxon>
        <taxon>Sphingomonadales</taxon>
        <taxon>Sphingomonadaceae</taxon>
        <taxon>Sphingomonas</taxon>
    </lineage>
</organism>
<feature type="domain" description="Dehydrogenase E1 component" evidence="6">
    <location>
        <begin position="26"/>
        <end position="322"/>
    </location>
</feature>
<keyword evidence="8" id="KW-1185">Reference proteome</keyword>
<dbReference type="InterPro" id="IPR050642">
    <property type="entry name" value="PDH_E1_Alpha_Subunit"/>
</dbReference>
<dbReference type="Proteomes" id="UP000618591">
    <property type="component" value="Unassembled WGS sequence"/>
</dbReference>
<keyword evidence="2" id="KW-0560">Oxidoreductase</keyword>
<dbReference type="Gene3D" id="3.40.50.970">
    <property type="match status" value="1"/>
</dbReference>
<dbReference type="CDD" id="cd02000">
    <property type="entry name" value="TPP_E1_PDC_ADC_BCADC"/>
    <property type="match status" value="1"/>
</dbReference>
<dbReference type="EMBL" id="BMDW01000002">
    <property type="protein sequence ID" value="GGA37082.1"/>
    <property type="molecule type" value="Genomic_DNA"/>
</dbReference>
<evidence type="ECO:0000256" key="4">
    <source>
        <dbReference type="ARBA" id="ARBA00025211"/>
    </source>
</evidence>
<name>A0ABQ1G476_9SPHN</name>
<reference evidence="8" key="1">
    <citation type="journal article" date="2019" name="Int. J. Syst. Evol. Microbiol.">
        <title>The Global Catalogue of Microorganisms (GCM) 10K type strain sequencing project: providing services to taxonomists for standard genome sequencing and annotation.</title>
        <authorList>
            <consortium name="The Broad Institute Genomics Platform"/>
            <consortium name="The Broad Institute Genome Sequencing Center for Infectious Disease"/>
            <person name="Wu L."/>
            <person name="Ma J."/>
        </authorList>
    </citation>
    <scope>NUCLEOTIDE SEQUENCE [LARGE SCALE GENOMIC DNA]</scope>
    <source>
        <strain evidence="8">CGMCC 1.10106</strain>
    </source>
</reference>
<evidence type="ECO:0000259" key="6">
    <source>
        <dbReference type="Pfam" id="PF00676"/>
    </source>
</evidence>
<comment type="caution">
    <text evidence="7">The sequence shown here is derived from an EMBL/GenBank/DDBJ whole genome shotgun (WGS) entry which is preliminary data.</text>
</comment>
<comment type="cofactor">
    <cofactor evidence="1">
        <name>thiamine diphosphate</name>
        <dbReference type="ChEBI" id="CHEBI:58937"/>
    </cofactor>
</comment>
<dbReference type="SUPFAM" id="SSF52518">
    <property type="entry name" value="Thiamin diphosphate-binding fold (THDP-binding)"/>
    <property type="match status" value="1"/>
</dbReference>
<accession>A0ABQ1G476</accession>
<dbReference type="InterPro" id="IPR001017">
    <property type="entry name" value="DH_E1"/>
</dbReference>
<evidence type="ECO:0000256" key="5">
    <source>
        <dbReference type="ARBA" id="ARBA00051231"/>
    </source>
</evidence>
<keyword evidence="3" id="KW-0786">Thiamine pyrophosphate</keyword>
<comment type="catalytic activity">
    <reaction evidence="5">
        <text>N(6)-[(R)-lipoyl]-L-lysyl-[protein] + pyruvate + H(+) = N(6)-[(R)-S(8)-acetyldihydrolipoyl]-L-lysyl-[protein] + CO2</text>
        <dbReference type="Rhea" id="RHEA:19189"/>
        <dbReference type="Rhea" id="RHEA-COMP:10474"/>
        <dbReference type="Rhea" id="RHEA-COMP:10478"/>
        <dbReference type="ChEBI" id="CHEBI:15361"/>
        <dbReference type="ChEBI" id="CHEBI:15378"/>
        <dbReference type="ChEBI" id="CHEBI:16526"/>
        <dbReference type="ChEBI" id="CHEBI:83099"/>
        <dbReference type="ChEBI" id="CHEBI:83111"/>
        <dbReference type="EC" id="1.2.4.1"/>
    </reaction>
</comment>
<evidence type="ECO:0000256" key="3">
    <source>
        <dbReference type="ARBA" id="ARBA00023052"/>
    </source>
</evidence>
<evidence type="ECO:0000256" key="2">
    <source>
        <dbReference type="ARBA" id="ARBA00023002"/>
    </source>
</evidence>
<comment type="function">
    <text evidence="4">The pyruvate dehydrogenase complex catalyzes the overall conversion of pyruvate to acetyl-CoA and CO(2). It contains multiple copies of three enzymatic components: pyruvate dehydrogenase (E1), dihydrolipoamide acetyltransferase (E2) and lipoamide dehydrogenase (E3).</text>
</comment>